<evidence type="ECO:0000259" key="1">
    <source>
        <dbReference type="Pfam" id="PF20150"/>
    </source>
</evidence>
<dbReference type="InterPro" id="IPR045518">
    <property type="entry name" value="2EXR"/>
</dbReference>
<accession>A0AA40C071</accession>
<protein>
    <recommendedName>
        <fullName evidence="1">2EXR domain-containing protein</fullName>
    </recommendedName>
</protein>
<evidence type="ECO:0000313" key="2">
    <source>
        <dbReference type="EMBL" id="KAK0620511.1"/>
    </source>
</evidence>
<keyword evidence="3" id="KW-1185">Reference proteome</keyword>
<comment type="caution">
    <text evidence="2">The sequence shown here is derived from an EMBL/GenBank/DDBJ whole genome shotgun (WGS) entry which is preliminary data.</text>
</comment>
<dbReference type="EMBL" id="JAULSU010000004">
    <property type="protein sequence ID" value="KAK0620511.1"/>
    <property type="molecule type" value="Genomic_DNA"/>
</dbReference>
<dbReference type="Proteomes" id="UP001175000">
    <property type="component" value="Unassembled WGS sequence"/>
</dbReference>
<dbReference type="AlphaFoldDB" id="A0AA40C071"/>
<name>A0AA40C071_9PEZI</name>
<reference evidence="2" key="1">
    <citation type="submission" date="2023-06" db="EMBL/GenBank/DDBJ databases">
        <title>Genome-scale phylogeny and comparative genomics of the fungal order Sordariales.</title>
        <authorList>
            <consortium name="Lawrence Berkeley National Laboratory"/>
            <person name="Hensen N."/>
            <person name="Bonometti L."/>
            <person name="Westerberg I."/>
            <person name="Brannstrom I.O."/>
            <person name="Guillou S."/>
            <person name="Cros-Aarteil S."/>
            <person name="Calhoun S."/>
            <person name="Haridas S."/>
            <person name="Kuo A."/>
            <person name="Mondo S."/>
            <person name="Pangilinan J."/>
            <person name="Riley R."/>
            <person name="Labutti K."/>
            <person name="Andreopoulos B."/>
            <person name="Lipzen A."/>
            <person name="Chen C."/>
            <person name="Yanf M."/>
            <person name="Daum C."/>
            <person name="Ng V."/>
            <person name="Clum A."/>
            <person name="Steindorff A."/>
            <person name="Ohm R."/>
            <person name="Martin F."/>
            <person name="Silar P."/>
            <person name="Natvig D."/>
            <person name="Lalanne C."/>
            <person name="Gautier V."/>
            <person name="Ament-Velasquez S.L."/>
            <person name="Kruys A."/>
            <person name="Hutchinson M.I."/>
            <person name="Powell A.J."/>
            <person name="Barry K."/>
            <person name="Miller A.N."/>
            <person name="Grigoriev I.V."/>
            <person name="Debuchy R."/>
            <person name="Gladieux P."/>
            <person name="Thoren M.H."/>
            <person name="Johannesson H."/>
        </authorList>
    </citation>
    <scope>NUCLEOTIDE SEQUENCE</scope>
    <source>
        <strain evidence="2">CBS 606.72</strain>
    </source>
</reference>
<gene>
    <name evidence="2" type="ORF">B0T14DRAFT_497028</name>
</gene>
<sequence length="364" mass="42000">MAARRPATRSMTPNMKGPENVALQLRIGFQSLPQEIRDMIWQCVLDIDSADTAQHENNNNNRDMDFFAFGYAKCGTEMYRSNHNNLIVKRTSALGQICSDAREHFFKHCDSQYHRVSAAKFFVHGQVYRPPRLLEFGKRRRSPRAEKPRVDPWPSELFKNQRIIIRHNFFNQGGKQHRTPLKCNHEGEGLRMICPRCDLVESFVMSAHDRQVIVLHPNRLSWTLDRALWDFNGSKYRAAEPEVQRLMRFWLGNVARLRATGARLISFWQSPQSSSFFEIDLDDNTAPLGEWKRIYEAGDPERMPGLLRSLDSQPDLLTRIKEEALAGVRGAWADANAHRERRKLGPLPPLPELKVGVDVMLKSV</sequence>
<dbReference type="Pfam" id="PF20150">
    <property type="entry name" value="2EXR"/>
    <property type="match status" value="1"/>
</dbReference>
<evidence type="ECO:0000313" key="3">
    <source>
        <dbReference type="Proteomes" id="UP001175000"/>
    </source>
</evidence>
<proteinExistence type="predicted"/>
<organism evidence="2 3">
    <name type="scientific">Immersiella caudata</name>
    <dbReference type="NCBI Taxonomy" id="314043"/>
    <lineage>
        <taxon>Eukaryota</taxon>
        <taxon>Fungi</taxon>
        <taxon>Dikarya</taxon>
        <taxon>Ascomycota</taxon>
        <taxon>Pezizomycotina</taxon>
        <taxon>Sordariomycetes</taxon>
        <taxon>Sordariomycetidae</taxon>
        <taxon>Sordariales</taxon>
        <taxon>Lasiosphaeriaceae</taxon>
        <taxon>Immersiella</taxon>
    </lineage>
</organism>
<feature type="domain" description="2EXR" evidence="1">
    <location>
        <begin position="29"/>
        <end position="114"/>
    </location>
</feature>